<evidence type="ECO:0000256" key="2">
    <source>
        <dbReference type="ARBA" id="ARBA00022448"/>
    </source>
</evidence>
<protein>
    <submittedName>
        <fullName evidence="9">ABC transporter permease</fullName>
    </submittedName>
</protein>
<name>A0AAU8DTM7_9ACTN</name>
<comment type="subcellular location">
    <subcellularLocation>
        <location evidence="1 7">Cell membrane</location>
        <topology evidence="1 7">Multi-pass membrane protein</topology>
    </subcellularLocation>
</comment>
<dbReference type="InterPro" id="IPR000515">
    <property type="entry name" value="MetI-like"/>
</dbReference>
<feature type="transmembrane region" description="Helical" evidence="7">
    <location>
        <begin position="202"/>
        <end position="224"/>
    </location>
</feature>
<dbReference type="RefSeq" id="WP_353649822.1">
    <property type="nucleotide sequence ID" value="NZ_CP159218.1"/>
</dbReference>
<dbReference type="Pfam" id="PF00528">
    <property type="entry name" value="BPD_transp_1"/>
    <property type="match status" value="1"/>
</dbReference>
<evidence type="ECO:0000256" key="6">
    <source>
        <dbReference type="ARBA" id="ARBA00023136"/>
    </source>
</evidence>
<evidence type="ECO:0000313" key="9">
    <source>
        <dbReference type="EMBL" id="XCG64209.1"/>
    </source>
</evidence>
<keyword evidence="2 7" id="KW-0813">Transport</keyword>
<keyword evidence="5 7" id="KW-1133">Transmembrane helix</keyword>
<comment type="similarity">
    <text evidence="7">Belongs to the binding-protein-dependent transport system permease family.</text>
</comment>
<dbReference type="EMBL" id="CP159218">
    <property type="protein sequence ID" value="XCG64209.1"/>
    <property type="molecule type" value="Genomic_DNA"/>
</dbReference>
<gene>
    <name evidence="9" type="ORF">ABLG96_02345</name>
</gene>
<feature type="domain" description="ABC transmembrane type-1" evidence="8">
    <location>
        <begin position="110"/>
        <end position="328"/>
    </location>
</feature>
<dbReference type="Gene3D" id="1.10.3720.10">
    <property type="entry name" value="MetI-like"/>
    <property type="match status" value="1"/>
</dbReference>
<evidence type="ECO:0000256" key="1">
    <source>
        <dbReference type="ARBA" id="ARBA00004651"/>
    </source>
</evidence>
<proteinExistence type="inferred from homology"/>
<dbReference type="SUPFAM" id="SSF161098">
    <property type="entry name" value="MetI-like"/>
    <property type="match status" value="1"/>
</dbReference>
<organism evidence="9">
    <name type="scientific">Nakamurella sp. A5-74</name>
    <dbReference type="NCBI Taxonomy" id="3158264"/>
    <lineage>
        <taxon>Bacteria</taxon>
        <taxon>Bacillati</taxon>
        <taxon>Actinomycetota</taxon>
        <taxon>Actinomycetes</taxon>
        <taxon>Nakamurellales</taxon>
        <taxon>Nakamurellaceae</taxon>
        <taxon>Nakamurella</taxon>
    </lineage>
</organism>
<feature type="transmembrane region" description="Helical" evidence="7">
    <location>
        <begin position="12"/>
        <end position="31"/>
    </location>
</feature>
<dbReference type="InterPro" id="IPR035906">
    <property type="entry name" value="MetI-like_sf"/>
</dbReference>
<dbReference type="PANTHER" id="PTHR30465:SF0">
    <property type="entry name" value="OLIGOPEPTIDE TRANSPORT SYSTEM PERMEASE PROTEIN APPB"/>
    <property type="match status" value="1"/>
</dbReference>
<keyword evidence="6 7" id="KW-0472">Membrane</keyword>
<dbReference type="CDD" id="cd06261">
    <property type="entry name" value="TM_PBP2"/>
    <property type="match status" value="1"/>
</dbReference>
<dbReference type="PANTHER" id="PTHR30465">
    <property type="entry name" value="INNER MEMBRANE ABC TRANSPORTER"/>
    <property type="match status" value="1"/>
</dbReference>
<dbReference type="PROSITE" id="PS50928">
    <property type="entry name" value="ABC_TM1"/>
    <property type="match status" value="1"/>
</dbReference>
<feature type="transmembrane region" description="Helical" evidence="7">
    <location>
        <begin position="305"/>
        <end position="331"/>
    </location>
</feature>
<dbReference type="AlphaFoldDB" id="A0AAU8DTM7"/>
<sequence>MRATVAGYILRRVLQGILTLFLVMILLHWLTTLVIQLNGNPALAFFGDRIPTAAQLAAVTARFGLDNPCYSQTGNPCIGPFFERLGQYLRGDFGTNFRGREVTDIVGSAAPNTLKLFVVVTIVWSIVGLTLGSVAARTRGRAPDTSIRVVSILIDALPIFVLLLIYKYVVTVPVNKWASSNFGSDSFLALLFRPSFSADHSWATLIIPGLLLGLAGTASFIRLVRAAQLENYNADHVRTARSKGLGEGRVTTRHIVRNSAIPVVTAVGFVFTDALGGAVVTEGLMNINGMGGVLWNAVRDSETAVVIAVVTMLTVLTIVVMIGVDIVYALLDPRIRYD</sequence>
<evidence type="ECO:0000256" key="3">
    <source>
        <dbReference type="ARBA" id="ARBA00022475"/>
    </source>
</evidence>
<feature type="transmembrane region" description="Helical" evidence="7">
    <location>
        <begin position="116"/>
        <end position="135"/>
    </location>
</feature>
<feature type="transmembrane region" description="Helical" evidence="7">
    <location>
        <begin position="263"/>
        <end position="285"/>
    </location>
</feature>
<dbReference type="GO" id="GO:0005886">
    <property type="term" value="C:plasma membrane"/>
    <property type="evidence" value="ECO:0007669"/>
    <property type="project" value="UniProtKB-SubCell"/>
</dbReference>
<evidence type="ECO:0000256" key="5">
    <source>
        <dbReference type="ARBA" id="ARBA00022989"/>
    </source>
</evidence>
<keyword evidence="3" id="KW-1003">Cell membrane</keyword>
<accession>A0AAU8DTM7</accession>
<feature type="transmembrane region" description="Helical" evidence="7">
    <location>
        <begin position="147"/>
        <end position="169"/>
    </location>
</feature>
<evidence type="ECO:0000256" key="7">
    <source>
        <dbReference type="RuleBase" id="RU363032"/>
    </source>
</evidence>
<reference evidence="9" key="1">
    <citation type="submission" date="2024-05" db="EMBL/GenBank/DDBJ databases">
        <authorList>
            <person name="Cai S.Y."/>
            <person name="Jin L.M."/>
            <person name="Li H.R."/>
        </authorList>
    </citation>
    <scope>NUCLEOTIDE SEQUENCE</scope>
    <source>
        <strain evidence="9">A5-74</strain>
    </source>
</reference>
<keyword evidence="4 7" id="KW-0812">Transmembrane</keyword>
<evidence type="ECO:0000256" key="4">
    <source>
        <dbReference type="ARBA" id="ARBA00022692"/>
    </source>
</evidence>
<evidence type="ECO:0000259" key="8">
    <source>
        <dbReference type="PROSITE" id="PS50928"/>
    </source>
</evidence>
<dbReference type="GO" id="GO:0055085">
    <property type="term" value="P:transmembrane transport"/>
    <property type="evidence" value="ECO:0007669"/>
    <property type="project" value="InterPro"/>
</dbReference>